<evidence type="ECO:0000313" key="7">
    <source>
        <dbReference type="Proteomes" id="UP001417504"/>
    </source>
</evidence>
<dbReference type="InterPro" id="IPR007650">
    <property type="entry name" value="Zf-FLZ_dom"/>
</dbReference>
<organism evidence="6 7">
    <name type="scientific">Stephania japonica</name>
    <dbReference type="NCBI Taxonomy" id="461633"/>
    <lineage>
        <taxon>Eukaryota</taxon>
        <taxon>Viridiplantae</taxon>
        <taxon>Streptophyta</taxon>
        <taxon>Embryophyta</taxon>
        <taxon>Tracheophyta</taxon>
        <taxon>Spermatophyta</taxon>
        <taxon>Magnoliopsida</taxon>
        <taxon>Ranunculales</taxon>
        <taxon>Menispermaceae</taxon>
        <taxon>Menispermoideae</taxon>
        <taxon>Cissampelideae</taxon>
        <taxon>Stephania</taxon>
    </lineage>
</organism>
<keyword evidence="7" id="KW-1185">Reference proteome</keyword>
<dbReference type="InterPro" id="IPR044585">
    <property type="entry name" value="FLZ10/11"/>
</dbReference>
<dbReference type="EMBL" id="JBBNAE010000008">
    <property type="protein sequence ID" value="KAK9102198.1"/>
    <property type="molecule type" value="Genomic_DNA"/>
</dbReference>
<dbReference type="AlphaFoldDB" id="A0AAP0F431"/>
<evidence type="ECO:0000256" key="1">
    <source>
        <dbReference type="ARBA" id="ARBA00009374"/>
    </source>
</evidence>
<keyword evidence="2" id="KW-0479">Metal-binding</keyword>
<dbReference type="Pfam" id="PF04570">
    <property type="entry name" value="zf-FLZ"/>
    <property type="match status" value="1"/>
</dbReference>
<proteinExistence type="inferred from homology"/>
<feature type="compositionally biased region" description="Low complexity" evidence="4">
    <location>
        <begin position="157"/>
        <end position="171"/>
    </location>
</feature>
<protein>
    <recommendedName>
        <fullName evidence="5">FLZ-type domain-containing protein</fullName>
    </recommendedName>
</protein>
<evidence type="ECO:0000259" key="5">
    <source>
        <dbReference type="PROSITE" id="PS51795"/>
    </source>
</evidence>
<dbReference type="PROSITE" id="PS51795">
    <property type="entry name" value="ZF_FLZ"/>
    <property type="match status" value="1"/>
</dbReference>
<evidence type="ECO:0000313" key="6">
    <source>
        <dbReference type="EMBL" id="KAK9102198.1"/>
    </source>
</evidence>
<dbReference type="PANTHER" id="PTHR46868:SF3">
    <property type="entry name" value="FCS-LIKE ZINC FINGER 11"/>
    <property type="match status" value="1"/>
</dbReference>
<feature type="domain" description="FLZ-type" evidence="5">
    <location>
        <begin position="342"/>
        <end position="386"/>
    </location>
</feature>
<dbReference type="Proteomes" id="UP001417504">
    <property type="component" value="Unassembled WGS sequence"/>
</dbReference>
<comment type="caution">
    <text evidence="6">The sequence shown here is derived from an EMBL/GenBank/DDBJ whole genome shotgun (WGS) entry which is preliminary data.</text>
</comment>
<dbReference type="PANTHER" id="PTHR46868">
    <property type="entry name" value="FCS-LIKE ZINC FINGER 11"/>
    <property type="match status" value="1"/>
</dbReference>
<dbReference type="GO" id="GO:0046872">
    <property type="term" value="F:metal ion binding"/>
    <property type="evidence" value="ECO:0007669"/>
    <property type="project" value="UniProtKB-KW"/>
</dbReference>
<feature type="region of interest" description="Disordered" evidence="4">
    <location>
        <begin position="1"/>
        <end position="22"/>
    </location>
</feature>
<evidence type="ECO:0000256" key="3">
    <source>
        <dbReference type="PROSITE-ProRule" id="PRU01131"/>
    </source>
</evidence>
<name>A0AAP0F431_9MAGN</name>
<feature type="region of interest" description="Disordered" evidence="4">
    <location>
        <begin position="141"/>
        <end position="183"/>
    </location>
</feature>
<feature type="compositionally biased region" description="Basic and acidic residues" evidence="4">
    <location>
        <begin position="9"/>
        <end position="22"/>
    </location>
</feature>
<evidence type="ECO:0000256" key="4">
    <source>
        <dbReference type="SAM" id="MobiDB-lite"/>
    </source>
</evidence>
<accession>A0AAP0F431</accession>
<feature type="zinc finger region" description="FLZ-type" evidence="3">
    <location>
        <begin position="342"/>
        <end position="386"/>
    </location>
</feature>
<gene>
    <name evidence="6" type="ORF">Sjap_019452</name>
</gene>
<comment type="similarity">
    <text evidence="1">Belongs to the FLZ family.</text>
</comment>
<evidence type="ECO:0000256" key="2">
    <source>
        <dbReference type="ARBA" id="ARBA00022723"/>
    </source>
</evidence>
<sequence length="409" mass="44829">MLRKRSRSAHKDHYKDHLMHDSSSDSCFQSGQFELQNQKGSSFFSVPGLLVGFSIKGVSDYESAWSPTSPLDYKFLTNLRNPFGSPKNCSDGPHKSWDCTKVGLGIVDSLDDVKKPCENVLLGSHMRINVNVPCCESSLSISAPKSPPENHGLSPDTKTNSITNSTTLSNTPNLDHKKTALGDDGGVQLVQRPIEKVRSCLSNFGSTLSPLTRLTYRNANFSCEGFSSDKKPILGSPEIDGNLKLNNSLGAKPSSLPISIGSNHGLFGSVHASEIELSEDYTCVISHGPNPRTTHIFGDCILECHANELVKHSSNNEELGIGIIGVQDCSNMSLPFLYPSDDFLSFCHFCKKKLEVGKDIYMYRGEKAFCSSNCRDQEILIEEEMEKSPANNSSNNSPKPTCFNDVIFC</sequence>
<reference evidence="6 7" key="1">
    <citation type="submission" date="2024-01" db="EMBL/GenBank/DDBJ databases">
        <title>Genome assemblies of Stephania.</title>
        <authorList>
            <person name="Yang L."/>
        </authorList>
    </citation>
    <scope>NUCLEOTIDE SEQUENCE [LARGE SCALE GENOMIC DNA]</scope>
    <source>
        <strain evidence="6">QJT</strain>
        <tissue evidence="6">Leaf</tissue>
    </source>
</reference>